<reference evidence="2" key="1">
    <citation type="submission" date="2016-11" db="UniProtKB">
        <authorList>
            <consortium name="WormBaseParasite"/>
        </authorList>
    </citation>
    <scope>IDENTIFICATION</scope>
</reference>
<accession>A0A1I8AF17</accession>
<dbReference type="Proteomes" id="UP000095287">
    <property type="component" value="Unplaced"/>
</dbReference>
<keyword evidence="1" id="KW-1185">Reference proteome</keyword>
<evidence type="ECO:0000313" key="1">
    <source>
        <dbReference type="Proteomes" id="UP000095287"/>
    </source>
</evidence>
<dbReference type="AlphaFoldDB" id="A0A1I8AF17"/>
<evidence type="ECO:0000313" key="2">
    <source>
        <dbReference type="WBParaSite" id="L893_g4795.t1"/>
    </source>
</evidence>
<sequence>MLYRKKSATLNYGAQNLLLIRRIVTLKCVECVKWMSRGGRKMHLTLLEMDRFSGRKFEATQWCPSFVKRMESEKVEYGRMLLRNTAEDYPVTMTFNAVCALSRKGCQWLYNWPHEVGEIRMVKKNTSKATKYNPVTGNWVITVREKSAAHNAPIDTFLEVNNEEWENVYKVFRNLSLWEGQDYLTTQKYLFEEHHMSKEVLFNDTLNKLVFP</sequence>
<name>A0A1I8AF17_9BILA</name>
<proteinExistence type="predicted"/>
<dbReference type="WBParaSite" id="L893_g4795.t1">
    <property type="protein sequence ID" value="L893_g4795.t1"/>
    <property type="gene ID" value="L893_g4795"/>
</dbReference>
<protein>
    <submittedName>
        <fullName evidence="2">39S ribosomal protein L18, mitochondrial</fullName>
    </submittedName>
</protein>
<organism evidence="1 2">
    <name type="scientific">Steinernema glaseri</name>
    <dbReference type="NCBI Taxonomy" id="37863"/>
    <lineage>
        <taxon>Eukaryota</taxon>
        <taxon>Metazoa</taxon>
        <taxon>Ecdysozoa</taxon>
        <taxon>Nematoda</taxon>
        <taxon>Chromadorea</taxon>
        <taxon>Rhabditida</taxon>
        <taxon>Tylenchina</taxon>
        <taxon>Panagrolaimomorpha</taxon>
        <taxon>Strongyloidoidea</taxon>
        <taxon>Steinernematidae</taxon>
        <taxon>Steinernema</taxon>
    </lineage>
</organism>